<dbReference type="InterPro" id="IPR018391">
    <property type="entry name" value="PQQ_b-propeller_rpt"/>
</dbReference>
<dbReference type="GeneID" id="74943480"/>
<feature type="domain" description="Pyrrolo-quinoline quinone repeat" evidence="2">
    <location>
        <begin position="564"/>
        <end position="674"/>
    </location>
</feature>
<dbReference type="PROSITE" id="PS51318">
    <property type="entry name" value="TAT"/>
    <property type="match status" value="1"/>
</dbReference>
<protein>
    <submittedName>
        <fullName evidence="3">PQQ-like beta-propeller repeat protein</fullName>
    </submittedName>
</protein>
<dbReference type="SMART" id="SM00564">
    <property type="entry name" value="PQQ"/>
    <property type="match status" value="10"/>
</dbReference>
<feature type="region of interest" description="Disordered" evidence="1">
    <location>
        <begin position="25"/>
        <end position="87"/>
    </location>
</feature>
<evidence type="ECO:0000313" key="3">
    <source>
        <dbReference type="EMBL" id="UWM53177.1"/>
    </source>
</evidence>
<evidence type="ECO:0000259" key="2">
    <source>
        <dbReference type="Pfam" id="PF13360"/>
    </source>
</evidence>
<feature type="domain" description="Pyrrolo-quinoline quinone repeat" evidence="2">
    <location>
        <begin position="254"/>
        <end position="348"/>
    </location>
</feature>
<dbReference type="InterPro" id="IPR002372">
    <property type="entry name" value="PQQ_rpt_dom"/>
</dbReference>
<feature type="compositionally biased region" description="Low complexity" evidence="1">
    <location>
        <begin position="518"/>
        <end position="527"/>
    </location>
</feature>
<organism evidence="3 4">
    <name type="scientific">Salinirubellus salinus</name>
    <dbReference type="NCBI Taxonomy" id="1364945"/>
    <lineage>
        <taxon>Archaea</taxon>
        <taxon>Methanobacteriati</taxon>
        <taxon>Methanobacteriota</taxon>
        <taxon>Stenosarchaea group</taxon>
        <taxon>Halobacteria</taxon>
        <taxon>Halobacteriales</taxon>
        <taxon>Natronomonadaceae</taxon>
        <taxon>Salinirubellus</taxon>
    </lineage>
</organism>
<dbReference type="Proteomes" id="UP001057580">
    <property type="component" value="Chromosome"/>
</dbReference>
<dbReference type="Gene3D" id="2.130.10.10">
    <property type="entry name" value="YVTN repeat-like/Quinoprotein amine dehydrogenase"/>
    <property type="match status" value="3"/>
</dbReference>
<dbReference type="Pfam" id="PF13360">
    <property type="entry name" value="PQQ_2"/>
    <property type="match status" value="4"/>
</dbReference>
<evidence type="ECO:0000256" key="1">
    <source>
        <dbReference type="SAM" id="MobiDB-lite"/>
    </source>
</evidence>
<dbReference type="AlphaFoldDB" id="A0A9E7U9M4"/>
<dbReference type="SUPFAM" id="SSF50998">
    <property type="entry name" value="Quinoprotein alcohol dehydrogenase-like"/>
    <property type="match status" value="4"/>
</dbReference>
<dbReference type="PROSITE" id="PS51257">
    <property type="entry name" value="PROKAR_LIPOPROTEIN"/>
    <property type="match status" value="1"/>
</dbReference>
<gene>
    <name evidence="3" type="ORF">N0B31_13620</name>
</gene>
<feature type="domain" description="Pyrrolo-quinoline quinone repeat" evidence="2">
    <location>
        <begin position="677"/>
        <end position="760"/>
    </location>
</feature>
<feature type="compositionally biased region" description="Low complexity" evidence="1">
    <location>
        <begin position="48"/>
        <end position="61"/>
    </location>
</feature>
<feature type="region of interest" description="Disordered" evidence="1">
    <location>
        <begin position="518"/>
        <end position="544"/>
    </location>
</feature>
<feature type="compositionally biased region" description="Basic and acidic residues" evidence="1">
    <location>
        <begin position="529"/>
        <end position="544"/>
    </location>
</feature>
<keyword evidence="4" id="KW-1185">Reference proteome</keyword>
<dbReference type="InterPro" id="IPR015943">
    <property type="entry name" value="WD40/YVTN_repeat-like_dom_sf"/>
</dbReference>
<evidence type="ECO:0000313" key="4">
    <source>
        <dbReference type="Proteomes" id="UP001057580"/>
    </source>
</evidence>
<dbReference type="RefSeq" id="WP_260592172.1">
    <property type="nucleotide sequence ID" value="NZ_CP104003.1"/>
</dbReference>
<dbReference type="Gene3D" id="2.40.128.630">
    <property type="match status" value="1"/>
</dbReference>
<name>A0A9E7U9M4_9EURY</name>
<feature type="domain" description="Pyrrolo-quinoline quinone repeat" evidence="2">
    <location>
        <begin position="94"/>
        <end position="231"/>
    </location>
</feature>
<dbReference type="InterPro" id="IPR011047">
    <property type="entry name" value="Quinoprotein_ADH-like_sf"/>
</dbReference>
<dbReference type="EMBL" id="CP104003">
    <property type="protein sequence ID" value="UWM53177.1"/>
    <property type="molecule type" value="Genomic_DNA"/>
</dbReference>
<dbReference type="PANTHER" id="PTHR34512:SF30">
    <property type="entry name" value="OUTER MEMBRANE PROTEIN ASSEMBLY FACTOR BAMB"/>
    <property type="match status" value="1"/>
</dbReference>
<accession>A0A9E7U9M4</accession>
<proteinExistence type="predicted"/>
<dbReference type="InterPro" id="IPR006311">
    <property type="entry name" value="TAT_signal"/>
</dbReference>
<sequence length="765" mass="80202">MADESPRTRRALLRSVAAVSAGVGLAGCSESDGTPTPDLGTPAPVPGTPTDDPVTPTDSPGAGDLLGPWPTARGGPRNHGRTVELGPEVDPTAHWRATVDLGTALRVAVGPDGPVVAREDGLVRAYDTEGRVRWERRHDGGFVAAPVVADDGTVVLPGFEGDVVARNPDGSERWRVGTPESLFTPNLNDATPLRVAGDTVVLAHPHGRVYARSLDDGTERWTAETVRRPHRPQVADGALVLTGSQRDPETPVTVALSLADGSERWRREERDTPKVGAGVHDGAVVVGDISGGVVAREAADGSERWRVTLPDEPWVSTIPRRFAGRVWVGTLRAGLFATDGETVERFDVDVGPTPAVGDALYVATDADGVAGRYRSEVAALDGDGAERWRRTVRGPPVGHLRARDGRVWVGTGTGVVASFGTGGDRAWRAFARRDTLPEPVVGPRGVYCGEHASYVEGYTLQDGASHRWGLGFEGNAPASPAVTDRGVLAGSRRGEAALMPRLPEAVADPPDGRLTVTPTPGPDTTPTAHVDRFPPDPRWRRDLDGPVGSVGYGYRRAFVGVGTRVVSLSPSGETLWRTDLGEPVRAVPAVDTSIYASTTGGGLVSLNRGRGSERWSTRVGERATAPVLVERGGSVLVGTDRGLVSVDSGGTVQWRVGNGRVHGAPALGGNAVFVDAGGVVRSVSRTGEVNWRADLGTPVRGAPALGPERVYVGARDGVLYALSKRDGSTDWTYDVGEWVDGSPVLAHGAVFVVDAAGGLTCVVGE</sequence>
<dbReference type="Gene3D" id="2.40.10.480">
    <property type="match status" value="1"/>
</dbReference>
<dbReference type="PANTHER" id="PTHR34512">
    <property type="entry name" value="CELL SURFACE PROTEIN"/>
    <property type="match status" value="1"/>
</dbReference>
<dbReference type="KEGG" id="ssai:N0B31_13620"/>
<reference evidence="3" key="1">
    <citation type="submission" date="2022-09" db="EMBL/GenBank/DDBJ databases">
        <title>Diverse halophilic archaea isolated from saline environments.</title>
        <authorList>
            <person name="Cui H.-L."/>
        </authorList>
    </citation>
    <scope>NUCLEOTIDE SEQUENCE</scope>
    <source>
        <strain evidence="3">ZS-35-S2</strain>
    </source>
</reference>